<comment type="caution">
    <text evidence="2">The sequence shown here is derived from an EMBL/GenBank/DDBJ whole genome shotgun (WGS) entry which is preliminary data.</text>
</comment>
<dbReference type="Gene3D" id="3.30.70.1290">
    <property type="entry name" value="Transposase IS200-like"/>
    <property type="match status" value="1"/>
</dbReference>
<sequence length="179" mass="20638">MGHQIRSKTPGGTFFFTARLADARSTLLTDEIELLRHAMRDTVNRYPFTIDDIVVLPAAIHTIWTLPETDADFSTRWSFLKARFSRGLPAPDTRRATEMLRKEKGIWQRRFWEHRIRSAHDLLLHRKLIHTAPVEAGLVTRASDWSWTSLHRDLAMAHSRAPAPKFSTMRLKTVAPESV</sequence>
<dbReference type="PANTHER" id="PTHR36966:SF1">
    <property type="entry name" value="REP-ASSOCIATED TYROSINE TRANSPOSASE"/>
    <property type="match status" value="1"/>
</dbReference>
<dbReference type="SMART" id="SM01321">
    <property type="entry name" value="Y1_Tnp"/>
    <property type="match status" value="1"/>
</dbReference>
<evidence type="ECO:0000313" key="3">
    <source>
        <dbReference type="Proteomes" id="UP000436522"/>
    </source>
</evidence>
<keyword evidence="3" id="KW-1185">Reference proteome</keyword>
<organism evidence="2 3">
    <name type="scientific">Roseobacter cerasinus</name>
    <dbReference type="NCBI Taxonomy" id="2602289"/>
    <lineage>
        <taxon>Bacteria</taxon>
        <taxon>Pseudomonadati</taxon>
        <taxon>Pseudomonadota</taxon>
        <taxon>Alphaproteobacteria</taxon>
        <taxon>Rhodobacterales</taxon>
        <taxon>Roseobacteraceae</taxon>
        <taxon>Roseobacter</taxon>
    </lineage>
</organism>
<evidence type="ECO:0000259" key="1">
    <source>
        <dbReference type="SMART" id="SM01321"/>
    </source>
</evidence>
<dbReference type="InterPro" id="IPR036515">
    <property type="entry name" value="Transposase_17_sf"/>
</dbReference>
<dbReference type="GO" id="GO:0043565">
    <property type="term" value="F:sequence-specific DNA binding"/>
    <property type="evidence" value="ECO:0007669"/>
    <property type="project" value="TreeGrafter"/>
</dbReference>
<dbReference type="InterPro" id="IPR002686">
    <property type="entry name" value="Transposase_17"/>
</dbReference>
<dbReference type="SUPFAM" id="SSF143422">
    <property type="entry name" value="Transposase IS200-like"/>
    <property type="match status" value="1"/>
</dbReference>
<reference evidence="2 3" key="1">
    <citation type="submission" date="2019-12" db="EMBL/GenBank/DDBJ databases">
        <title>Roseobacter cerasinus sp. nov., isolated from seawater around aquaculture.</title>
        <authorList>
            <person name="Muramatsu S."/>
            <person name="Takabe Y."/>
            <person name="Mori K."/>
            <person name="Takaichi S."/>
            <person name="Hanada S."/>
        </authorList>
    </citation>
    <scope>NUCLEOTIDE SEQUENCE [LARGE SCALE GENOMIC DNA]</scope>
    <source>
        <strain evidence="2 3">AI77</strain>
    </source>
</reference>
<dbReference type="NCBIfam" id="NF047646">
    <property type="entry name" value="REP_Tyr_transpos"/>
    <property type="match status" value="1"/>
</dbReference>
<dbReference type="AlphaFoldDB" id="A0A640VTT9"/>
<dbReference type="EMBL" id="BLIV01000006">
    <property type="protein sequence ID" value="GFE51267.1"/>
    <property type="molecule type" value="Genomic_DNA"/>
</dbReference>
<evidence type="ECO:0000313" key="2">
    <source>
        <dbReference type="EMBL" id="GFE51267.1"/>
    </source>
</evidence>
<protein>
    <submittedName>
        <fullName evidence="2">Transposase</fullName>
    </submittedName>
</protein>
<dbReference type="Proteomes" id="UP000436522">
    <property type="component" value="Unassembled WGS sequence"/>
</dbReference>
<gene>
    <name evidence="2" type="ORF">So717_30200</name>
</gene>
<dbReference type="RefSeq" id="WP_159978831.1">
    <property type="nucleotide sequence ID" value="NZ_BLIV01000006.1"/>
</dbReference>
<accession>A0A640VTT9</accession>
<dbReference type="InterPro" id="IPR052715">
    <property type="entry name" value="RAYT_transposase"/>
</dbReference>
<dbReference type="OrthoDB" id="9794403at2"/>
<name>A0A640VTT9_9RHOB</name>
<dbReference type="GO" id="GO:0006313">
    <property type="term" value="P:DNA transposition"/>
    <property type="evidence" value="ECO:0007669"/>
    <property type="project" value="InterPro"/>
</dbReference>
<dbReference type="PANTHER" id="PTHR36966">
    <property type="entry name" value="REP-ASSOCIATED TYROSINE TRANSPOSASE"/>
    <property type="match status" value="1"/>
</dbReference>
<dbReference type="GO" id="GO:0004803">
    <property type="term" value="F:transposase activity"/>
    <property type="evidence" value="ECO:0007669"/>
    <property type="project" value="InterPro"/>
</dbReference>
<proteinExistence type="predicted"/>
<feature type="domain" description="Transposase IS200-like" evidence="1">
    <location>
        <begin position="9"/>
        <end position="132"/>
    </location>
</feature>